<dbReference type="GO" id="GO:0045936">
    <property type="term" value="P:negative regulation of phosphate metabolic process"/>
    <property type="evidence" value="ECO:0007669"/>
    <property type="project" value="InterPro"/>
</dbReference>
<comment type="subunit">
    <text evidence="3 7">Homodimer.</text>
</comment>
<keyword evidence="5 7" id="KW-0963">Cytoplasm</keyword>
<dbReference type="Gene3D" id="1.20.58.220">
    <property type="entry name" value="Phosphate transport system protein phou homolog 2, domain 2"/>
    <property type="match status" value="2"/>
</dbReference>
<dbReference type="FunFam" id="1.20.58.220:FF:000004">
    <property type="entry name" value="Phosphate-specific transport system accessory protein PhoU"/>
    <property type="match status" value="1"/>
</dbReference>
<evidence type="ECO:0000256" key="3">
    <source>
        <dbReference type="ARBA" id="ARBA00011738"/>
    </source>
</evidence>
<evidence type="ECO:0000313" key="9">
    <source>
        <dbReference type="EMBL" id="MBF8437907.1"/>
    </source>
</evidence>
<dbReference type="GO" id="GO:0006817">
    <property type="term" value="P:phosphate ion transport"/>
    <property type="evidence" value="ECO:0007669"/>
    <property type="project" value="UniProtKB-KW"/>
</dbReference>
<comment type="caution">
    <text evidence="9">The sequence shown here is derived from an EMBL/GenBank/DDBJ whole genome shotgun (WGS) entry which is preliminary data.</text>
</comment>
<dbReference type="RefSeq" id="WP_270454967.1">
    <property type="nucleotide sequence ID" value="NZ_JADPIE010000008.1"/>
</dbReference>
<dbReference type="Proteomes" id="UP000621436">
    <property type="component" value="Unassembled WGS sequence"/>
</dbReference>
<evidence type="ECO:0000313" key="10">
    <source>
        <dbReference type="Proteomes" id="UP000621436"/>
    </source>
</evidence>
<dbReference type="AlphaFoldDB" id="A0A931FBF1"/>
<dbReference type="InterPro" id="IPR038078">
    <property type="entry name" value="PhoU-like_sf"/>
</dbReference>
<evidence type="ECO:0000256" key="7">
    <source>
        <dbReference type="PIRNR" id="PIRNR003107"/>
    </source>
</evidence>
<protein>
    <recommendedName>
        <fullName evidence="7">Phosphate-specific transport system accessory protein PhoU</fullName>
    </recommendedName>
</protein>
<dbReference type="GO" id="GO:0005737">
    <property type="term" value="C:cytoplasm"/>
    <property type="evidence" value="ECO:0007669"/>
    <property type="project" value="UniProtKB-SubCell"/>
</dbReference>
<comment type="function">
    <text evidence="7">Plays a role in the regulation of phosphate uptake.</text>
</comment>
<evidence type="ECO:0000256" key="5">
    <source>
        <dbReference type="ARBA" id="ARBA00022490"/>
    </source>
</evidence>
<reference evidence="9" key="1">
    <citation type="submission" date="2020-11" db="EMBL/GenBank/DDBJ databases">
        <title>Halonatronomonas betainensis gen. nov., sp. nov. a novel haloalkaliphilic representative of the family Halanaerobiacae capable of betaine degradation.</title>
        <authorList>
            <person name="Boltyanskaya Y."/>
            <person name="Kevbrin V."/>
            <person name="Detkova E."/>
            <person name="Grouzdev D.S."/>
            <person name="Koziaeva V."/>
            <person name="Zhilina T."/>
        </authorList>
    </citation>
    <scope>NUCLEOTIDE SEQUENCE</scope>
    <source>
        <strain evidence="9">Z-7014</strain>
    </source>
</reference>
<dbReference type="PANTHER" id="PTHR42930:SF3">
    <property type="entry name" value="PHOSPHATE-SPECIFIC TRANSPORT SYSTEM ACCESSORY PROTEIN PHOU"/>
    <property type="match status" value="1"/>
</dbReference>
<evidence type="ECO:0000256" key="1">
    <source>
        <dbReference type="ARBA" id="ARBA00004496"/>
    </source>
</evidence>
<dbReference type="GO" id="GO:0030643">
    <property type="term" value="P:intracellular phosphate ion homeostasis"/>
    <property type="evidence" value="ECO:0007669"/>
    <property type="project" value="InterPro"/>
</dbReference>
<evidence type="ECO:0000256" key="4">
    <source>
        <dbReference type="ARBA" id="ARBA00022448"/>
    </source>
</evidence>
<gene>
    <name evidence="9" type="primary">phoU</name>
    <name evidence="9" type="ORF">I0Q91_12500</name>
</gene>
<evidence type="ECO:0000259" key="8">
    <source>
        <dbReference type="Pfam" id="PF01895"/>
    </source>
</evidence>
<keyword evidence="10" id="KW-1185">Reference proteome</keyword>
<accession>A0A931FBF1</accession>
<evidence type="ECO:0000256" key="2">
    <source>
        <dbReference type="ARBA" id="ARBA00008107"/>
    </source>
</evidence>
<organism evidence="9 10">
    <name type="scientific">Halonatronomonas betaini</name>
    <dbReference type="NCBI Taxonomy" id="2778430"/>
    <lineage>
        <taxon>Bacteria</taxon>
        <taxon>Bacillati</taxon>
        <taxon>Bacillota</taxon>
        <taxon>Clostridia</taxon>
        <taxon>Halanaerobiales</taxon>
        <taxon>Halarsenatibacteraceae</taxon>
        <taxon>Halonatronomonas</taxon>
    </lineage>
</organism>
<sequence length="217" mass="24735">MSKVYDEKREEILNDLSDMSEIAEEMLHNSIKALDAKDGDLAFKVVERDDILDNKHFTIEDKIARLLALEKPYVGDARFALVTSKIAANLERIGDHATNIAEVVLEIRNEEYLEPLVMIPELADIVKDMLDAALEAFVTRNADLAEAACRNDEKADNIYDQLYEKNIKLMSKKEARQDVNQVFRFMKVAKSLERIGDHATNIGEETIYLVTGNRVKY</sequence>
<dbReference type="Pfam" id="PF01895">
    <property type="entry name" value="PhoU"/>
    <property type="match status" value="2"/>
</dbReference>
<keyword evidence="4 7" id="KW-0813">Transport</keyword>
<comment type="subcellular location">
    <subcellularLocation>
        <location evidence="1 7">Cytoplasm</location>
    </subcellularLocation>
</comment>
<dbReference type="InterPro" id="IPR026022">
    <property type="entry name" value="PhoU_dom"/>
</dbReference>
<dbReference type="EMBL" id="JADPIE010000008">
    <property type="protein sequence ID" value="MBF8437907.1"/>
    <property type="molecule type" value="Genomic_DNA"/>
</dbReference>
<dbReference type="NCBIfam" id="TIGR02135">
    <property type="entry name" value="phoU_full"/>
    <property type="match status" value="1"/>
</dbReference>
<comment type="similarity">
    <text evidence="2 7">Belongs to the PhoU family.</text>
</comment>
<dbReference type="PANTHER" id="PTHR42930">
    <property type="entry name" value="PHOSPHATE-SPECIFIC TRANSPORT SYSTEM ACCESSORY PROTEIN PHOU"/>
    <property type="match status" value="1"/>
</dbReference>
<keyword evidence="6 7" id="KW-0592">Phosphate transport</keyword>
<dbReference type="SUPFAM" id="SSF109755">
    <property type="entry name" value="PhoU-like"/>
    <property type="match status" value="1"/>
</dbReference>
<name>A0A931FBF1_9FIRM</name>
<evidence type="ECO:0000256" key="6">
    <source>
        <dbReference type="ARBA" id="ARBA00022592"/>
    </source>
</evidence>
<proteinExistence type="inferred from homology"/>
<feature type="domain" description="PhoU" evidence="8">
    <location>
        <begin position="119"/>
        <end position="205"/>
    </location>
</feature>
<feature type="domain" description="PhoU" evidence="8">
    <location>
        <begin position="16"/>
        <end position="104"/>
    </location>
</feature>
<dbReference type="InterPro" id="IPR028366">
    <property type="entry name" value="PhoU"/>
</dbReference>
<dbReference type="PIRSF" id="PIRSF003107">
    <property type="entry name" value="PhoU"/>
    <property type="match status" value="1"/>
</dbReference>